<comment type="pathway">
    <text evidence="3">Isoprenoid biosynthesis; farnesyl diphosphate biosynthesis; farnesyl diphosphate from geranyl diphosphate and isopentenyl diphosphate: step 1/1.</text>
</comment>
<evidence type="ECO:0000256" key="7">
    <source>
        <dbReference type="ARBA" id="ARBA00022723"/>
    </source>
</evidence>
<evidence type="ECO:0000256" key="1">
    <source>
        <dbReference type="ARBA" id="ARBA00001946"/>
    </source>
</evidence>
<dbReference type="PANTHER" id="PTHR11525">
    <property type="entry name" value="FARNESYL-PYROPHOSPHATE SYNTHETASE"/>
    <property type="match status" value="1"/>
</dbReference>
<dbReference type="InterPro" id="IPR008949">
    <property type="entry name" value="Isoprenoid_synthase_dom_sf"/>
</dbReference>
<dbReference type="CDD" id="cd00685">
    <property type="entry name" value="Trans_IPPS_HT"/>
    <property type="match status" value="1"/>
</dbReference>
<dbReference type="EMBL" id="CH991545">
    <property type="protein sequence ID" value="EDQ91435.1"/>
    <property type="molecule type" value="Genomic_DNA"/>
</dbReference>
<evidence type="ECO:0000256" key="10">
    <source>
        <dbReference type="RuleBase" id="RU004466"/>
    </source>
</evidence>
<gene>
    <name evidence="11" type="ORF">MONBRDRAFT_6210</name>
</gene>
<dbReference type="OMA" id="CSWVVNQ"/>
<dbReference type="SUPFAM" id="SSF48576">
    <property type="entry name" value="Terpenoid synthases"/>
    <property type="match status" value="1"/>
</dbReference>
<dbReference type="Pfam" id="PF00348">
    <property type="entry name" value="polyprenyl_synt"/>
    <property type="match status" value="1"/>
</dbReference>
<dbReference type="InterPro" id="IPR000092">
    <property type="entry name" value="Polyprenyl_synt"/>
</dbReference>
<dbReference type="SFLD" id="SFLDS00005">
    <property type="entry name" value="Isoprenoid_Synthase_Type_I"/>
    <property type="match status" value="1"/>
</dbReference>
<evidence type="ECO:0000256" key="3">
    <source>
        <dbReference type="ARBA" id="ARBA00005035"/>
    </source>
</evidence>
<evidence type="ECO:0000256" key="2">
    <source>
        <dbReference type="ARBA" id="ARBA00004932"/>
    </source>
</evidence>
<dbReference type="SFLD" id="SFLDG01017">
    <property type="entry name" value="Polyprenyl_Transferase_Like"/>
    <property type="match status" value="1"/>
</dbReference>
<evidence type="ECO:0000313" key="12">
    <source>
        <dbReference type="Proteomes" id="UP000001357"/>
    </source>
</evidence>
<comment type="cofactor">
    <cofactor evidence="1">
        <name>Mg(2+)</name>
        <dbReference type="ChEBI" id="CHEBI:18420"/>
    </cofactor>
</comment>
<evidence type="ECO:0000256" key="5">
    <source>
        <dbReference type="ARBA" id="ARBA00022516"/>
    </source>
</evidence>
<dbReference type="GO" id="GO:0045337">
    <property type="term" value="P:farnesyl diphosphate biosynthetic process"/>
    <property type="evidence" value="ECO:0000318"/>
    <property type="project" value="GO_Central"/>
</dbReference>
<comment type="similarity">
    <text evidence="4 10">Belongs to the FPP/GGPP synthase family.</text>
</comment>
<accession>A9UT59</accession>
<dbReference type="GO" id="GO:0004337">
    <property type="term" value="F:(2E,6E)-farnesyl diphosphate synthase activity"/>
    <property type="evidence" value="ECO:0000318"/>
    <property type="project" value="GO_Central"/>
</dbReference>
<evidence type="ECO:0008006" key="13">
    <source>
        <dbReference type="Google" id="ProtNLM"/>
    </source>
</evidence>
<reference evidence="11 12" key="1">
    <citation type="journal article" date="2008" name="Nature">
        <title>The genome of the choanoflagellate Monosiga brevicollis and the origin of metazoans.</title>
        <authorList>
            <consortium name="JGI Sequencing"/>
            <person name="King N."/>
            <person name="Westbrook M.J."/>
            <person name="Young S.L."/>
            <person name="Kuo A."/>
            <person name="Abedin M."/>
            <person name="Chapman J."/>
            <person name="Fairclough S."/>
            <person name="Hellsten U."/>
            <person name="Isogai Y."/>
            <person name="Letunic I."/>
            <person name="Marr M."/>
            <person name="Pincus D."/>
            <person name="Putnam N."/>
            <person name="Rokas A."/>
            <person name="Wright K.J."/>
            <person name="Zuzow R."/>
            <person name="Dirks W."/>
            <person name="Good M."/>
            <person name="Goodstein D."/>
            <person name="Lemons D."/>
            <person name="Li W."/>
            <person name="Lyons J.B."/>
            <person name="Morris A."/>
            <person name="Nichols S."/>
            <person name="Richter D.J."/>
            <person name="Salamov A."/>
            <person name="Bork P."/>
            <person name="Lim W.A."/>
            <person name="Manning G."/>
            <person name="Miller W.T."/>
            <person name="McGinnis W."/>
            <person name="Shapiro H."/>
            <person name="Tjian R."/>
            <person name="Grigoriev I.V."/>
            <person name="Rokhsar D."/>
        </authorList>
    </citation>
    <scope>NUCLEOTIDE SEQUENCE [LARGE SCALE GENOMIC DNA]</scope>
    <source>
        <strain evidence="12">MX1 / ATCC 50154</strain>
    </source>
</reference>
<comment type="pathway">
    <text evidence="2">Isoprenoid biosynthesis; geranyl diphosphate biosynthesis; geranyl diphosphate from dimethylallyl diphosphate and isopentenyl diphosphate: step 1/1.</text>
</comment>
<sequence>MAADKEAFVDLFPRLVDEIIHGVEQEYPDYDKGAIAWFRRVLEYNCPGGKMNRGLSVLTTFRHLVAPREPTDQEIEQCNILGWCIEWLQAFFLVADDIMDGSVTRRGQPCWYKQENVGTVAINDSFLIEAAIYKLLKKHFKSTPVYVDLLELMLETTYQTELGQLLDLITAPEDQVVLDRFTIEKHTNIVKYKTAFYSFYLPVAMAMLLAGVKDEQAFANAKDILLEMGIFFQVQDDYLDCYGDPKVIGKIGTDIQDNKCGWLVIQALQRATPEQRKILEDNYARKDAACEARVKELYKELNLEKVYKDYEEQHYHKLMGMIDEKAGQLPKAIFTDFAAKIYKRQK</sequence>
<dbReference type="InterPro" id="IPR039702">
    <property type="entry name" value="FPS1-like"/>
</dbReference>
<evidence type="ECO:0000256" key="8">
    <source>
        <dbReference type="ARBA" id="ARBA00022842"/>
    </source>
</evidence>
<proteinExistence type="inferred from homology"/>
<dbReference type="STRING" id="81824.A9UT59"/>
<dbReference type="eggNOG" id="KOG0711">
    <property type="taxonomic scope" value="Eukaryota"/>
</dbReference>
<protein>
    <recommendedName>
        <fullName evidence="13">Farnesyl pyrophosphate synthase</fullName>
    </recommendedName>
</protein>
<dbReference type="GO" id="GO:0046872">
    <property type="term" value="F:metal ion binding"/>
    <property type="evidence" value="ECO:0007669"/>
    <property type="project" value="UniProtKB-KW"/>
</dbReference>
<dbReference type="Gene3D" id="1.10.600.10">
    <property type="entry name" value="Farnesyl Diphosphate Synthase"/>
    <property type="match status" value="1"/>
</dbReference>
<keyword evidence="8" id="KW-0460">Magnesium</keyword>
<name>A9UT59_MONBE</name>
<evidence type="ECO:0000313" key="11">
    <source>
        <dbReference type="EMBL" id="EDQ91435.1"/>
    </source>
</evidence>
<evidence type="ECO:0000256" key="6">
    <source>
        <dbReference type="ARBA" id="ARBA00022679"/>
    </source>
</evidence>
<organism evidence="11 12">
    <name type="scientific">Monosiga brevicollis</name>
    <name type="common">Choanoflagellate</name>
    <dbReference type="NCBI Taxonomy" id="81824"/>
    <lineage>
        <taxon>Eukaryota</taxon>
        <taxon>Choanoflagellata</taxon>
        <taxon>Craspedida</taxon>
        <taxon>Salpingoecidae</taxon>
        <taxon>Monosiga</taxon>
    </lineage>
</organism>
<keyword evidence="7" id="KW-0479">Metal-binding</keyword>
<dbReference type="KEGG" id="mbr:MONBRDRAFT_6210"/>
<dbReference type="FunCoup" id="A9UT59">
    <property type="interactions" value="1316"/>
</dbReference>
<keyword evidence="6 10" id="KW-0808">Transferase</keyword>
<keyword evidence="12" id="KW-1185">Reference proteome</keyword>
<dbReference type="RefSeq" id="XP_001743857.1">
    <property type="nucleotide sequence ID" value="XM_001743805.1"/>
</dbReference>
<dbReference type="PANTHER" id="PTHR11525:SF0">
    <property type="entry name" value="FARNESYL PYROPHOSPHATE SYNTHASE"/>
    <property type="match status" value="1"/>
</dbReference>
<dbReference type="GO" id="GO:0004161">
    <property type="term" value="F:dimethylallyltranstransferase activity"/>
    <property type="evidence" value="ECO:0000318"/>
    <property type="project" value="GO_Central"/>
</dbReference>
<keyword evidence="5" id="KW-0444">Lipid biosynthesis</keyword>
<dbReference type="InterPro" id="IPR033749">
    <property type="entry name" value="Polyprenyl_synt_CS"/>
</dbReference>
<dbReference type="AlphaFoldDB" id="A9UT59"/>
<dbReference type="PROSITE" id="PS00444">
    <property type="entry name" value="POLYPRENYL_SYNTHASE_2"/>
    <property type="match status" value="1"/>
</dbReference>
<dbReference type="FunFam" id="1.10.600.10:FF:000006">
    <property type="entry name" value="Farnesyl pyrophosphate synthase"/>
    <property type="match status" value="1"/>
</dbReference>
<keyword evidence="9" id="KW-0443">Lipid metabolism</keyword>
<evidence type="ECO:0000256" key="9">
    <source>
        <dbReference type="ARBA" id="ARBA00023098"/>
    </source>
</evidence>
<dbReference type="Proteomes" id="UP000001357">
    <property type="component" value="Unassembled WGS sequence"/>
</dbReference>
<evidence type="ECO:0000256" key="4">
    <source>
        <dbReference type="ARBA" id="ARBA00006706"/>
    </source>
</evidence>
<dbReference type="InParanoid" id="A9UT59"/>
<dbReference type="GO" id="GO:0005737">
    <property type="term" value="C:cytoplasm"/>
    <property type="evidence" value="ECO:0000318"/>
    <property type="project" value="GO_Central"/>
</dbReference>
<dbReference type="PROSITE" id="PS00723">
    <property type="entry name" value="POLYPRENYL_SYNTHASE_1"/>
    <property type="match status" value="1"/>
</dbReference>
<dbReference type="GeneID" id="5889198"/>